<dbReference type="EMBL" id="KN832580">
    <property type="protein sequence ID" value="KII83207.1"/>
    <property type="molecule type" value="Genomic_DNA"/>
</dbReference>
<feature type="compositionally biased region" description="Basic and acidic residues" evidence="1">
    <location>
        <begin position="384"/>
        <end position="407"/>
    </location>
</feature>
<feature type="region of interest" description="Disordered" evidence="1">
    <location>
        <begin position="384"/>
        <end position="450"/>
    </location>
</feature>
<evidence type="ECO:0000313" key="3">
    <source>
        <dbReference type="EMBL" id="KII83207.1"/>
    </source>
</evidence>
<protein>
    <recommendedName>
        <fullName evidence="2">Zn(2)-C6 fungal-type domain-containing protein</fullName>
    </recommendedName>
</protein>
<dbReference type="Proteomes" id="UP000053263">
    <property type="component" value="Unassembled WGS sequence"/>
</dbReference>
<evidence type="ECO:0000259" key="2">
    <source>
        <dbReference type="PROSITE" id="PS50048"/>
    </source>
</evidence>
<sequence length="450" mass="49541">MEFYLYQGSSPYYHGEGTNFAQHEQFVSSPYQYPLHLKRADAFMEPCHNGGKSRNYSSMADPSFAAQTFALFSTPVLMSEEDAEFYRLYSQPVYIPDNDPADVEGLVDDQHNQLRYEFLLSERRAHNDFNTSPPPPATIDHSSSSLTPQNPPILQHAPVHTPYASDGTLNSQGTAWNIEPCCPPVACPPAVGCNEETIPMPPHMIVASQQRNAEQCAEHAVDIHGEPLMGSLQLPEGMQRVHYLNAGGPLLSQFGWAAFTSSLADMRHDHQQPIKAENCDPADVHISDNKNMLPMAECSTSPRDHHASRNGRKSKSSPMRRPSCSASPRHLSPLPRLRVLVKKPMLACLFCRGRKIACRPPAPESKDKSCNQCLRRNLTCEYPKESRRGMRKHKEDSTKDAVSKDATNDATNDAPLSPNADGTASLDPPLSDTAVASDPLISVDKGIGSG</sequence>
<feature type="compositionally biased region" description="Low complexity" evidence="1">
    <location>
        <begin position="316"/>
        <end position="325"/>
    </location>
</feature>
<dbReference type="GO" id="GO:0000981">
    <property type="term" value="F:DNA-binding transcription factor activity, RNA polymerase II-specific"/>
    <property type="evidence" value="ECO:0007669"/>
    <property type="project" value="InterPro"/>
</dbReference>
<feature type="region of interest" description="Disordered" evidence="1">
    <location>
        <begin position="126"/>
        <end position="148"/>
    </location>
</feature>
<feature type="region of interest" description="Disordered" evidence="1">
    <location>
        <begin position="294"/>
        <end position="331"/>
    </location>
</feature>
<dbReference type="CDD" id="cd00067">
    <property type="entry name" value="GAL4"/>
    <property type="match status" value="1"/>
</dbReference>
<dbReference type="Gene3D" id="4.10.240.10">
    <property type="entry name" value="Zn(2)-C6 fungal-type DNA-binding domain"/>
    <property type="match status" value="1"/>
</dbReference>
<dbReference type="InterPro" id="IPR036864">
    <property type="entry name" value="Zn2-C6_fun-type_DNA-bd_sf"/>
</dbReference>
<name>A0A0C9SQ14_PLICR</name>
<dbReference type="SMART" id="SM00066">
    <property type="entry name" value="GAL4"/>
    <property type="match status" value="1"/>
</dbReference>
<dbReference type="InterPro" id="IPR001138">
    <property type="entry name" value="Zn2Cys6_DnaBD"/>
</dbReference>
<dbReference type="OrthoDB" id="39175at2759"/>
<dbReference type="HOGENOM" id="CLU_559118_0_0_1"/>
<keyword evidence="4" id="KW-1185">Reference proteome</keyword>
<feature type="domain" description="Zn(2)-C6 fungal-type" evidence="2">
    <location>
        <begin position="347"/>
        <end position="382"/>
    </location>
</feature>
<evidence type="ECO:0000256" key="1">
    <source>
        <dbReference type="SAM" id="MobiDB-lite"/>
    </source>
</evidence>
<organism evidence="3 4">
    <name type="scientific">Plicaturopsis crispa FD-325 SS-3</name>
    <dbReference type="NCBI Taxonomy" id="944288"/>
    <lineage>
        <taxon>Eukaryota</taxon>
        <taxon>Fungi</taxon>
        <taxon>Dikarya</taxon>
        <taxon>Basidiomycota</taxon>
        <taxon>Agaricomycotina</taxon>
        <taxon>Agaricomycetes</taxon>
        <taxon>Agaricomycetidae</taxon>
        <taxon>Amylocorticiales</taxon>
        <taxon>Amylocorticiaceae</taxon>
        <taxon>Plicatura</taxon>
        <taxon>Plicaturopsis crispa</taxon>
    </lineage>
</organism>
<dbReference type="GO" id="GO:0008270">
    <property type="term" value="F:zinc ion binding"/>
    <property type="evidence" value="ECO:0007669"/>
    <property type="project" value="InterPro"/>
</dbReference>
<evidence type="ECO:0000313" key="4">
    <source>
        <dbReference type="Proteomes" id="UP000053263"/>
    </source>
</evidence>
<dbReference type="SUPFAM" id="SSF57701">
    <property type="entry name" value="Zn2/Cys6 DNA-binding domain"/>
    <property type="match status" value="1"/>
</dbReference>
<accession>A0A0C9SQ14</accession>
<dbReference type="Pfam" id="PF00172">
    <property type="entry name" value="Zn_clus"/>
    <property type="match status" value="1"/>
</dbReference>
<gene>
    <name evidence="3" type="ORF">PLICRDRAFT_58528</name>
</gene>
<dbReference type="AlphaFoldDB" id="A0A0C9SQ14"/>
<reference evidence="3 4" key="1">
    <citation type="submission" date="2014-06" db="EMBL/GenBank/DDBJ databases">
        <title>Evolutionary Origins and Diversification of the Mycorrhizal Mutualists.</title>
        <authorList>
            <consortium name="DOE Joint Genome Institute"/>
            <consortium name="Mycorrhizal Genomics Consortium"/>
            <person name="Kohler A."/>
            <person name="Kuo A."/>
            <person name="Nagy L.G."/>
            <person name="Floudas D."/>
            <person name="Copeland A."/>
            <person name="Barry K.W."/>
            <person name="Cichocki N."/>
            <person name="Veneault-Fourrey C."/>
            <person name="LaButti K."/>
            <person name="Lindquist E.A."/>
            <person name="Lipzen A."/>
            <person name="Lundell T."/>
            <person name="Morin E."/>
            <person name="Murat C."/>
            <person name="Riley R."/>
            <person name="Ohm R."/>
            <person name="Sun H."/>
            <person name="Tunlid A."/>
            <person name="Henrissat B."/>
            <person name="Grigoriev I.V."/>
            <person name="Hibbett D.S."/>
            <person name="Martin F."/>
        </authorList>
    </citation>
    <scope>NUCLEOTIDE SEQUENCE [LARGE SCALE GENOMIC DNA]</scope>
    <source>
        <strain evidence="3 4">FD-325 SS-3</strain>
    </source>
</reference>
<dbReference type="PROSITE" id="PS00463">
    <property type="entry name" value="ZN2_CY6_FUNGAL_1"/>
    <property type="match status" value="1"/>
</dbReference>
<dbReference type="PROSITE" id="PS50048">
    <property type="entry name" value="ZN2_CY6_FUNGAL_2"/>
    <property type="match status" value="1"/>
</dbReference>
<proteinExistence type="predicted"/>